<proteinExistence type="predicted"/>
<sequence>MNQKEVISKLHGLTEEGGGLAVIGTEPVKQNSLSEKKNKVVREVTKKYLGPRRRAGISFYNPPKDRYEDLLLASRFKNFQQKSFTIKLKRHVDEILGHIFSTSYTSKALLGKESNDFEKEIRKELLEINPKGIFEEKITFDCYTVIK</sequence>
<evidence type="ECO:0000313" key="1">
    <source>
        <dbReference type="EMBL" id="OGM59224.1"/>
    </source>
</evidence>
<name>A0A1F8B5A5_9BACT</name>
<gene>
    <name evidence="1" type="ORF">A2955_04510</name>
</gene>
<dbReference type="Proteomes" id="UP000177501">
    <property type="component" value="Unassembled WGS sequence"/>
</dbReference>
<protein>
    <submittedName>
        <fullName evidence="1">Uncharacterized protein</fullName>
    </submittedName>
</protein>
<accession>A0A1F8B5A5</accession>
<reference evidence="1 2" key="1">
    <citation type="journal article" date="2016" name="Nat. Commun.">
        <title>Thousands of microbial genomes shed light on interconnected biogeochemical processes in an aquifer system.</title>
        <authorList>
            <person name="Anantharaman K."/>
            <person name="Brown C.T."/>
            <person name="Hug L.A."/>
            <person name="Sharon I."/>
            <person name="Castelle C.J."/>
            <person name="Probst A.J."/>
            <person name="Thomas B.C."/>
            <person name="Singh A."/>
            <person name="Wilkins M.J."/>
            <person name="Karaoz U."/>
            <person name="Brodie E.L."/>
            <person name="Williams K.H."/>
            <person name="Hubbard S.S."/>
            <person name="Banfield J.F."/>
        </authorList>
    </citation>
    <scope>NUCLEOTIDE SEQUENCE [LARGE SCALE GENOMIC DNA]</scope>
</reference>
<dbReference type="EMBL" id="MGHA01000036">
    <property type="protein sequence ID" value="OGM59224.1"/>
    <property type="molecule type" value="Genomic_DNA"/>
</dbReference>
<dbReference type="AlphaFoldDB" id="A0A1F8B5A5"/>
<evidence type="ECO:0000313" key="2">
    <source>
        <dbReference type="Proteomes" id="UP000177501"/>
    </source>
</evidence>
<organism evidence="1 2">
    <name type="scientific">Candidatus Woesebacteria bacterium RIFCSPLOWO2_01_FULL_37_19</name>
    <dbReference type="NCBI Taxonomy" id="1802514"/>
    <lineage>
        <taxon>Bacteria</taxon>
        <taxon>Candidatus Woeseibacteriota</taxon>
    </lineage>
</organism>
<comment type="caution">
    <text evidence="1">The sequence shown here is derived from an EMBL/GenBank/DDBJ whole genome shotgun (WGS) entry which is preliminary data.</text>
</comment>
<dbReference type="STRING" id="1802514.A2955_04510"/>